<organism evidence="2 3">
    <name type="scientific">Thermaerobacter composti</name>
    <dbReference type="NCBI Taxonomy" id="554949"/>
    <lineage>
        <taxon>Bacteria</taxon>
        <taxon>Bacillati</taxon>
        <taxon>Bacillota</taxon>
        <taxon>Clostridia</taxon>
        <taxon>Eubacteriales</taxon>
        <taxon>Clostridiales Family XVII. Incertae Sedis</taxon>
        <taxon>Thermaerobacter</taxon>
    </lineage>
</organism>
<dbReference type="SUPFAM" id="SSF101478">
    <property type="entry name" value="ADP-ribosylglycohydrolase"/>
    <property type="match status" value="1"/>
</dbReference>
<accession>A0ABZ0QQ89</accession>
<proteinExistence type="predicted"/>
<gene>
    <name evidence="2" type="ORF">Q5761_02905</name>
</gene>
<protein>
    <recommendedName>
        <fullName evidence="4">ADP-ribosylglycohydrolase</fullName>
    </recommendedName>
</protein>
<dbReference type="EMBL" id="CP132508">
    <property type="protein sequence ID" value="WPD19636.1"/>
    <property type="molecule type" value="Genomic_DNA"/>
</dbReference>
<name>A0ABZ0QQ89_9FIRM</name>
<dbReference type="InterPro" id="IPR036705">
    <property type="entry name" value="Ribosyl_crysJ1_sf"/>
</dbReference>
<dbReference type="RefSeq" id="WP_318751134.1">
    <property type="nucleotide sequence ID" value="NZ_CP132508.1"/>
</dbReference>
<feature type="region of interest" description="Disordered" evidence="1">
    <location>
        <begin position="206"/>
        <end position="236"/>
    </location>
</feature>
<evidence type="ECO:0000313" key="3">
    <source>
        <dbReference type="Proteomes" id="UP001304683"/>
    </source>
</evidence>
<reference evidence="2 3" key="1">
    <citation type="submission" date="2023-08" db="EMBL/GenBank/DDBJ databases">
        <title>Genome sequence of Thermaerobacter compostii strain Ins1, a spore-forming filamentous bacterium isolated from a deep geothermal reservoir.</title>
        <authorList>
            <person name="Bregnard D."/>
            <person name="Gonzalez D."/>
            <person name="Junier P."/>
        </authorList>
    </citation>
    <scope>NUCLEOTIDE SEQUENCE [LARGE SCALE GENOMIC DNA]</scope>
    <source>
        <strain evidence="2 3">Ins1</strain>
    </source>
</reference>
<dbReference type="Proteomes" id="UP001304683">
    <property type="component" value="Chromosome"/>
</dbReference>
<evidence type="ECO:0000256" key="1">
    <source>
        <dbReference type="SAM" id="MobiDB-lite"/>
    </source>
</evidence>
<keyword evidence="3" id="KW-1185">Reference proteome</keyword>
<sequence length="378" mass="36260">MTPVESAEGTARRIRDALWGLACGEAVGRWAAAGGAVTAGGPARAGGWVEGAFRPGGDGPGGPDPSALEAGPLALEVAALARAVVAAEGQVGPMAVGARPVGTGLGPAVRAVLAGLINRPDDVEWLVQDVAALATGEGGTGAGLAGGPAADERAPQQGGAGPVAAAALAAAAAVAAAVSAAVEGEGPEAVLDRAVTAASVAVGWAAPHPGQGGARRGDHPAAGTASRPRAAPVPGDEPAAAVAHAIETLRLTLACRGAALPPGGIAAVLASRWEPEPRPARAVPFALVLAAAAGDARRAVLEAAAAASSTARPGNAELDGRPADAASATAALAGAVAGALYPGTVPAEWVAALREGSGGGSRAPLELDDLVPELLRLR</sequence>
<evidence type="ECO:0000313" key="2">
    <source>
        <dbReference type="EMBL" id="WPD19636.1"/>
    </source>
</evidence>
<evidence type="ECO:0008006" key="4">
    <source>
        <dbReference type="Google" id="ProtNLM"/>
    </source>
</evidence>